<evidence type="ECO:0000256" key="1">
    <source>
        <dbReference type="SAM" id="MobiDB-lite"/>
    </source>
</evidence>
<comment type="caution">
    <text evidence="2">The sequence shown here is derived from an EMBL/GenBank/DDBJ whole genome shotgun (WGS) entry which is preliminary data.</text>
</comment>
<feature type="compositionally biased region" description="Low complexity" evidence="1">
    <location>
        <begin position="236"/>
        <end position="249"/>
    </location>
</feature>
<evidence type="ECO:0000313" key="2">
    <source>
        <dbReference type="EMBL" id="KAK7277031.1"/>
    </source>
</evidence>
<organism evidence="2 3">
    <name type="scientific">Crotalaria pallida</name>
    <name type="common">Smooth rattlebox</name>
    <name type="synonym">Crotalaria striata</name>
    <dbReference type="NCBI Taxonomy" id="3830"/>
    <lineage>
        <taxon>Eukaryota</taxon>
        <taxon>Viridiplantae</taxon>
        <taxon>Streptophyta</taxon>
        <taxon>Embryophyta</taxon>
        <taxon>Tracheophyta</taxon>
        <taxon>Spermatophyta</taxon>
        <taxon>Magnoliopsida</taxon>
        <taxon>eudicotyledons</taxon>
        <taxon>Gunneridae</taxon>
        <taxon>Pentapetalae</taxon>
        <taxon>rosids</taxon>
        <taxon>fabids</taxon>
        <taxon>Fabales</taxon>
        <taxon>Fabaceae</taxon>
        <taxon>Papilionoideae</taxon>
        <taxon>50 kb inversion clade</taxon>
        <taxon>genistoids sensu lato</taxon>
        <taxon>core genistoids</taxon>
        <taxon>Crotalarieae</taxon>
        <taxon>Crotalaria</taxon>
    </lineage>
</organism>
<dbReference type="PANTHER" id="PTHR31008:SF15">
    <property type="entry name" value="GPI-ANCHORED ADHESIN-LIKE PROTEIN"/>
    <property type="match status" value="1"/>
</dbReference>
<dbReference type="PANTHER" id="PTHR31008">
    <property type="entry name" value="COP1-INTERACTING PROTEIN-RELATED"/>
    <property type="match status" value="1"/>
</dbReference>
<gene>
    <name evidence="2" type="ORF">RIF29_18180</name>
</gene>
<evidence type="ECO:0000313" key="3">
    <source>
        <dbReference type="Proteomes" id="UP001372338"/>
    </source>
</evidence>
<dbReference type="EMBL" id="JAYWIO010000003">
    <property type="protein sequence ID" value="KAK7277031.1"/>
    <property type="molecule type" value="Genomic_DNA"/>
</dbReference>
<sequence length="271" mass="30752">MKYPTSQPGITKKRDEVVTFTATSDQAQRVRHYSKPKGNHDDLQIMADELEKIFAEHKLRVPTPPHHQFPSRDTVPCVASFDDSISLLVPSHDYGHALSHSFSYLNFGNHDSRGKYYDKYRIKRDAKLREQWKLNRVEKEARMKAMQDILDHTSAYMNANFSGSTHSPADKLTSFKSNLMREQAFFTSFMNEDDGDLSELLEENIYGQDTVFGESTYGDGVASKQIRKNLPNRQVSSTTSPTTAGSSISHSSAKIFDRNSGRLIRRDSTCS</sequence>
<dbReference type="AlphaFoldDB" id="A0AAN9IKN8"/>
<dbReference type="Proteomes" id="UP001372338">
    <property type="component" value="Unassembled WGS sequence"/>
</dbReference>
<reference evidence="2 3" key="1">
    <citation type="submission" date="2024-01" db="EMBL/GenBank/DDBJ databases">
        <title>The genomes of 5 underutilized Papilionoideae crops provide insights into root nodulation and disease resistanc.</title>
        <authorList>
            <person name="Yuan L."/>
        </authorList>
    </citation>
    <scope>NUCLEOTIDE SEQUENCE [LARGE SCALE GENOMIC DNA]</scope>
    <source>
        <strain evidence="2">ZHUSHIDOU_FW_LH</strain>
        <tissue evidence="2">Leaf</tissue>
    </source>
</reference>
<protein>
    <submittedName>
        <fullName evidence="2">Uncharacterized protein</fullName>
    </submittedName>
</protein>
<proteinExistence type="predicted"/>
<keyword evidence="3" id="KW-1185">Reference proteome</keyword>
<name>A0AAN9IKN8_CROPI</name>
<accession>A0AAN9IKN8</accession>
<feature type="region of interest" description="Disordered" evidence="1">
    <location>
        <begin position="224"/>
        <end position="251"/>
    </location>
</feature>